<evidence type="ECO:0000256" key="2">
    <source>
        <dbReference type="ARBA" id="ARBA00005375"/>
    </source>
</evidence>
<dbReference type="PANTHER" id="PTHR11567:SF211">
    <property type="entry name" value="PROSTATIC ACID PHOSPHATASE"/>
    <property type="match status" value="1"/>
</dbReference>
<dbReference type="EC" id="3.1.3.2" evidence="3"/>
<proteinExistence type="inferred from homology"/>
<accession>A0A1I7X9T3</accession>
<dbReference type="InterPro" id="IPR029033">
    <property type="entry name" value="His_PPase_superfam"/>
</dbReference>
<keyword evidence="7" id="KW-0325">Glycoprotein</keyword>
<sequence>MEGKPISMNGLDIGLELQKIRGGSMVNDINMHMDLKIECLNNSASKCKWINDLKYHVYSGHDTTIYAFFSGLGIENETGKPHGYPSYSAAVFIELWRNKNDKQYYFKASSCFL</sequence>
<evidence type="ECO:0000256" key="4">
    <source>
        <dbReference type="ARBA" id="ARBA00022729"/>
    </source>
</evidence>
<protein>
    <recommendedName>
        <fullName evidence="3">acid phosphatase</fullName>
        <ecNumber evidence="3">3.1.3.2</ecNumber>
    </recommendedName>
</protein>
<organism evidence="8 9">
    <name type="scientific">Heterorhabditis bacteriophora</name>
    <name type="common">Entomopathogenic nematode worm</name>
    <dbReference type="NCBI Taxonomy" id="37862"/>
    <lineage>
        <taxon>Eukaryota</taxon>
        <taxon>Metazoa</taxon>
        <taxon>Ecdysozoa</taxon>
        <taxon>Nematoda</taxon>
        <taxon>Chromadorea</taxon>
        <taxon>Rhabditida</taxon>
        <taxon>Rhabditina</taxon>
        <taxon>Rhabditomorpha</taxon>
        <taxon>Strongyloidea</taxon>
        <taxon>Heterorhabditidae</taxon>
        <taxon>Heterorhabditis</taxon>
    </lineage>
</organism>
<evidence type="ECO:0000256" key="1">
    <source>
        <dbReference type="ARBA" id="ARBA00000032"/>
    </source>
</evidence>
<dbReference type="PANTHER" id="PTHR11567">
    <property type="entry name" value="ACID PHOSPHATASE-RELATED"/>
    <property type="match status" value="1"/>
</dbReference>
<comment type="similarity">
    <text evidence="2">Belongs to the histidine acid phosphatase family.</text>
</comment>
<keyword evidence="4" id="KW-0732">Signal</keyword>
<comment type="catalytic activity">
    <reaction evidence="1">
        <text>a phosphate monoester + H2O = an alcohol + phosphate</text>
        <dbReference type="Rhea" id="RHEA:15017"/>
        <dbReference type="ChEBI" id="CHEBI:15377"/>
        <dbReference type="ChEBI" id="CHEBI:30879"/>
        <dbReference type="ChEBI" id="CHEBI:43474"/>
        <dbReference type="ChEBI" id="CHEBI:67140"/>
        <dbReference type="EC" id="3.1.3.2"/>
    </reaction>
</comment>
<evidence type="ECO:0000256" key="3">
    <source>
        <dbReference type="ARBA" id="ARBA00012646"/>
    </source>
</evidence>
<keyword evidence="6" id="KW-1015">Disulfide bond</keyword>
<dbReference type="SUPFAM" id="SSF53254">
    <property type="entry name" value="Phosphoglycerate mutase-like"/>
    <property type="match status" value="1"/>
</dbReference>
<dbReference type="AlphaFoldDB" id="A0A1I7X9T3"/>
<dbReference type="GO" id="GO:0003993">
    <property type="term" value="F:acid phosphatase activity"/>
    <property type="evidence" value="ECO:0007669"/>
    <property type="project" value="UniProtKB-EC"/>
</dbReference>
<dbReference type="Pfam" id="PF00328">
    <property type="entry name" value="His_Phos_2"/>
    <property type="match status" value="1"/>
</dbReference>
<dbReference type="Proteomes" id="UP000095283">
    <property type="component" value="Unplaced"/>
</dbReference>
<name>A0A1I7X9T3_HETBA</name>
<keyword evidence="8" id="KW-1185">Reference proteome</keyword>
<evidence type="ECO:0000256" key="5">
    <source>
        <dbReference type="ARBA" id="ARBA00022801"/>
    </source>
</evidence>
<dbReference type="WBParaSite" id="Hba_14126">
    <property type="protein sequence ID" value="Hba_14126"/>
    <property type="gene ID" value="Hba_14126"/>
</dbReference>
<dbReference type="InterPro" id="IPR000560">
    <property type="entry name" value="His_Pase_clade-2"/>
</dbReference>
<evidence type="ECO:0000313" key="9">
    <source>
        <dbReference type="WBParaSite" id="Hba_14126"/>
    </source>
</evidence>
<reference evidence="9" key="1">
    <citation type="submission" date="2016-11" db="UniProtKB">
        <authorList>
            <consortium name="WormBaseParasite"/>
        </authorList>
    </citation>
    <scope>IDENTIFICATION</scope>
</reference>
<dbReference type="Gene3D" id="3.40.50.1240">
    <property type="entry name" value="Phosphoglycerate mutase-like"/>
    <property type="match status" value="1"/>
</dbReference>
<evidence type="ECO:0000256" key="6">
    <source>
        <dbReference type="ARBA" id="ARBA00023157"/>
    </source>
</evidence>
<evidence type="ECO:0000313" key="8">
    <source>
        <dbReference type="Proteomes" id="UP000095283"/>
    </source>
</evidence>
<keyword evidence="5" id="KW-0378">Hydrolase</keyword>
<dbReference type="InterPro" id="IPR050645">
    <property type="entry name" value="Histidine_acid_phosphatase"/>
</dbReference>
<evidence type="ECO:0000256" key="7">
    <source>
        <dbReference type="ARBA" id="ARBA00023180"/>
    </source>
</evidence>
<dbReference type="CDD" id="cd07061">
    <property type="entry name" value="HP_HAP_like"/>
    <property type="match status" value="1"/>
</dbReference>